<feature type="DNA-binding region" evidence="14">
    <location>
        <begin position="827"/>
        <end position="846"/>
    </location>
</feature>
<keyword evidence="7 14" id="KW-0067">ATP-binding</keyword>
<dbReference type="InterPro" id="IPR027417">
    <property type="entry name" value="P-loop_NTPase"/>
</dbReference>
<accession>A0A9P8A0H2</accession>
<evidence type="ECO:0000256" key="1">
    <source>
        <dbReference type="ARBA" id="ARBA00001946"/>
    </source>
</evidence>
<dbReference type="SUPFAM" id="SSF52540">
    <property type="entry name" value="P-loop containing nucleoside triphosphate hydrolases"/>
    <property type="match status" value="2"/>
</dbReference>
<keyword evidence="5 14" id="KW-0378">Hydrolase</keyword>
<comment type="subcellular location">
    <subcellularLocation>
        <location evidence="2">Nucleus</location>
        <location evidence="2">Nucleolus</location>
    </subcellularLocation>
    <subcellularLocation>
        <location evidence="14">Nucleus</location>
    </subcellularLocation>
    <subcellularLocation>
        <location evidence="14">Mitochondrion</location>
    </subcellularLocation>
</comment>
<name>A0A9P8A0H2_MORAP</name>
<keyword evidence="11 14" id="KW-0234">DNA repair</keyword>
<feature type="domain" description="DNA helicase Pif1-like DEAD-box helicase" evidence="16">
    <location>
        <begin position="410"/>
        <end position="453"/>
    </location>
</feature>
<comment type="catalytic activity">
    <reaction evidence="14">
        <text>ATP + H2O = ADP + phosphate + H(+)</text>
        <dbReference type="Rhea" id="RHEA:13065"/>
        <dbReference type="ChEBI" id="CHEBI:15377"/>
        <dbReference type="ChEBI" id="CHEBI:15378"/>
        <dbReference type="ChEBI" id="CHEBI:30616"/>
        <dbReference type="ChEBI" id="CHEBI:43474"/>
        <dbReference type="ChEBI" id="CHEBI:456216"/>
        <dbReference type="EC" id="5.6.2.3"/>
    </reaction>
</comment>
<dbReference type="PANTHER" id="PTHR47642">
    <property type="entry name" value="ATP-DEPENDENT DNA HELICASE"/>
    <property type="match status" value="1"/>
</dbReference>
<keyword evidence="10 14" id="KW-0233">DNA recombination</keyword>
<dbReference type="Pfam" id="PF05970">
    <property type="entry name" value="PIF1"/>
    <property type="match status" value="2"/>
</dbReference>
<feature type="region of interest" description="Disordered" evidence="15">
    <location>
        <begin position="180"/>
        <end position="357"/>
    </location>
</feature>
<evidence type="ECO:0000256" key="2">
    <source>
        <dbReference type="ARBA" id="ARBA00004604"/>
    </source>
</evidence>
<feature type="compositionally biased region" description="Polar residues" evidence="15">
    <location>
        <begin position="36"/>
        <end position="45"/>
    </location>
</feature>
<feature type="region of interest" description="Disordered" evidence="15">
    <location>
        <begin position="736"/>
        <end position="755"/>
    </location>
</feature>
<evidence type="ECO:0000256" key="5">
    <source>
        <dbReference type="ARBA" id="ARBA00022801"/>
    </source>
</evidence>
<feature type="compositionally biased region" description="Polar residues" evidence="15">
    <location>
        <begin position="224"/>
        <end position="233"/>
    </location>
</feature>
<dbReference type="GO" id="GO:0003697">
    <property type="term" value="F:single-stranded DNA binding"/>
    <property type="evidence" value="ECO:0007669"/>
    <property type="project" value="UniProtKB-ARBA"/>
</dbReference>
<dbReference type="GO" id="GO:0005730">
    <property type="term" value="C:nucleolus"/>
    <property type="evidence" value="ECO:0007669"/>
    <property type="project" value="UniProtKB-SubCell"/>
</dbReference>
<evidence type="ECO:0000256" key="11">
    <source>
        <dbReference type="ARBA" id="ARBA00023204"/>
    </source>
</evidence>
<dbReference type="InterPro" id="IPR010285">
    <property type="entry name" value="DNA_helicase_pif1-like_DEAD"/>
</dbReference>
<evidence type="ECO:0000256" key="12">
    <source>
        <dbReference type="ARBA" id="ARBA00023235"/>
    </source>
</evidence>
<evidence type="ECO:0000256" key="8">
    <source>
        <dbReference type="ARBA" id="ARBA00023125"/>
    </source>
</evidence>
<dbReference type="EMBL" id="JAIFTL010000277">
    <property type="protein sequence ID" value="KAG9320580.1"/>
    <property type="molecule type" value="Genomic_DNA"/>
</dbReference>
<feature type="compositionally biased region" description="Low complexity" evidence="15">
    <location>
        <begin position="299"/>
        <end position="321"/>
    </location>
</feature>
<feature type="compositionally biased region" description="Polar residues" evidence="15">
    <location>
        <begin position="267"/>
        <end position="284"/>
    </location>
</feature>
<evidence type="ECO:0000256" key="9">
    <source>
        <dbReference type="ARBA" id="ARBA00023128"/>
    </source>
</evidence>
<evidence type="ECO:0000256" key="4">
    <source>
        <dbReference type="ARBA" id="ARBA00022763"/>
    </source>
</evidence>
<dbReference type="GO" id="GO:0000723">
    <property type="term" value="P:telomere maintenance"/>
    <property type="evidence" value="ECO:0007669"/>
    <property type="project" value="InterPro"/>
</dbReference>
<dbReference type="EC" id="5.6.2.3" evidence="14"/>
<evidence type="ECO:0000256" key="14">
    <source>
        <dbReference type="HAMAP-Rule" id="MF_03176"/>
    </source>
</evidence>
<dbReference type="CDD" id="cd18809">
    <property type="entry name" value="SF1_C_RecD"/>
    <property type="match status" value="1"/>
</dbReference>
<feature type="region of interest" description="Disordered" evidence="15">
    <location>
        <begin position="370"/>
        <end position="403"/>
    </location>
</feature>
<gene>
    <name evidence="14" type="primary">PIF1</name>
    <name evidence="18" type="ORF">KVV02_008341</name>
</gene>
<feature type="region of interest" description="Disordered" evidence="15">
    <location>
        <begin position="36"/>
        <end position="78"/>
    </location>
</feature>
<dbReference type="GO" id="GO:0016787">
    <property type="term" value="F:hydrolase activity"/>
    <property type="evidence" value="ECO:0007669"/>
    <property type="project" value="UniProtKB-KW"/>
</dbReference>
<dbReference type="GO" id="GO:0006281">
    <property type="term" value="P:DNA repair"/>
    <property type="evidence" value="ECO:0007669"/>
    <property type="project" value="UniProtKB-UniRule"/>
</dbReference>
<evidence type="ECO:0000256" key="13">
    <source>
        <dbReference type="ARBA" id="ARBA00023242"/>
    </source>
</evidence>
<evidence type="ECO:0000256" key="6">
    <source>
        <dbReference type="ARBA" id="ARBA00022806"/>
    </source>
</evidence>
<keyword evidence="8 14" id="KW-0238">DNA-binding</keyword>
<feature type="domain" description="DNA helicase Pif1-like DEAD-box helicase" evidence="16">
    <location>
        <begin position="469"/>
        <end position="625"/>
    </location>
</feature>
<keyword evidence="4 14" id="KW-0227">DNA damage</keyword>
<dbReference type="InterPro" id="IPR051055">
    <property type="entry name" value="PIF1_helicase"/>
</dbReference>
<feature type="binding site" evidence="14">
    <location>
        <begin position="432"/>
        <end position="439"/>
    </location>
    <ligand>
        <name>ATP</name>
        <dbReference type="ChEBI" id="CHEBI:30616"/>
    </ligand>
</feature>
<evidence type="ECO:0000313" key="19">
    <source>
        <dbReference type="Proteomes" id="UP000717515"/>
    </source>
</evidence>
<dbReference type="InterPro" id="IPR048293">
    <property type="entry name" value="PIF1_RRM3_pfh1"/>
</dbReference>
<dbReference type="Gene3D" id="3.40.50.300">
    <property type="entry name" value="P-loop containing nucleotide triphosphate hydrolases"/>
    <property type="match status" value="1"/>
</dbReference>
<feature type="compositionally biased region" description="Basic and acidic residues" evidence="15">
    <location>
        <begin position="329"/>
        <end position="342"/>
    </location>
</feature>
<dbReference type="InterPro" id="IPR049163">
    <property type="entry name" value="Pif1-like_2B_dom"/>
</dbReference>
<evidence type="ECO:0000256" key="10">
    <source>
        <dbReference type="ARBA" id="ARBA00023172"/>
    </source>
</evidence>
<keyword evidence="9 14" id="KW-0496">Mitochondrion</keyword>
<evidence type="ECO:0000256" key="3">
    <source>
        <dbReference type="ARBA" id="ARBA00022741"/>
    </source>
</evidence>
<comment type="caution">
    <text evidence="18">The sequence shown here is derived from an EMBL/GenBank/DDBJ whole genome shotgun (WGS) entry which is preliminary data.</text>
</comment>
<feature type="domain" description="DNA helicase Pif1-like 2B" evidence="17">
    <location>
        <begin position="683"/>
        <end position="728"/>
    </location>
</feature>
<dbReference type="Proteomes" id="UP000717515">
    <property type="component" value="Unassembled WGS sequence"/>
</dbReference>
<organism evidence="18 19">
    <name type="scientific">Mortierella alpina</name>
    <name type="common">Oleaginous fungus</name>
    <name type="synonym">Mortierella renispora</name>
    <dbReference type="NCBI Taxonomy" id="64518"/>
    <lineage>
        <taxon>Eukaryota</taxon>
        <taxon>Fungi</taxon>
        <taxon>Fungi incertae sedis</taxon>
        <taxon>Mucoromycota</taxon>
        <taxon>Mortierellomycotina</taxon>
        <taxon>Mortierellomycetes</taxon>
        <taxon>Mortierellales</taxon>
        <taxon>Mortierellaceae</taxon>
        <taxon>Mortierella</taxon>
    </lineage>
</organism>
<dbReference type="Pfam" id="PF21530">
    <property type="entry name" value="Pif1_2B_dom"/>
    <property type="match status" value="1"/>
</dbReference>
<feature type="compositionally biased region" description="Polar residues" evidence="15">
    <location>
        <begin position="103"/>
        <end position="117"/>
    </location>
</feature>
<dbReference type="CDD" id="cd18037">
    <property type="entry name" value="DEXSc_Pif1_like"/>
    <property type="match status" value="1"/>
</dbReference>
<sequence length="874" mass="94945">MPPKKRLNGPVQTKLSFKPVSASPAALFTVESTTPLRSHMSILNKTPTSTFSSAPTPPSSSHLKQTSATSSSTSKPDLDWGEIDAFSFPLEPQSREIGGNGVQGTHASSTTENGSIYTRETTTSISSAASASTLDAKGFQSTTVNGNTYDYIPGCGMPNPATVQDGSISSGTVDFRKRRADELSEKTGSGSAATPLDVDSDSEDEMLWMPAPSPPSRVTSTSTLATSQPSQAKISLLDQMATPRGTRPLPPPTTLQPFAPRPALPSARSTVSDDGFVSGSSLESKLQGRFGSREPELTPPLSSSQPSSQPPSQQSNSLQSLVKSYSQKRAADRTVHSSEGARKRTLPPTITKHMQHPSMPMTNAFAQNQALENSRSRSSSPAPSPTSFGHAENGRYTNYPHNRTKEGMLLSDEQQHVLEQVVIHQKNLFFTGSAGTGKSVLLRELIVRLRNKYNNSNPKGRRDWGSSDSSNDAVAVTAPTGIAACNIGGCTLHSFAGAGLCSEAVPVLVGKIRKNGNASRRWQDTKVLIVDEVSMVDAEFMDKLETIAREVRRDQRPWGGMQIVLSGDFFQLPPVNKSGNVKFCFEGEAWGRTIAMTIQLEQVFRQKDQTFADMLNEIRLGEMSPATVQRFSTLTRDLKSDDGLRPTELFPLRTNVEEANQRMLENLGGKTFTYVARDRGPMKEKMEQNCLAPSILKLKLNAQVMLLKNQAGGAGGLVNGSIGVVIEFVKETAHNENQSGANGERKGSLNTPGEELPKVRFTLEGGATRDMVVGREEWSIELPNGTLQGARIQIPLGLAWSLSIHKSQGQTLPKVRVDLGKVFEKGQAYVALSRATTLDGLQVLNFDRRKVMVHPKVTEFYKSLRVFKRRMIKP</sequence>
<reference evidence="18" key="1">
    <citation type="submission" date="2021-07" db="EMBL/GenBank/DDBJ databases">
        <title>Draft genome of Mortierella alpina, strain LL118, isolated from an aspen leaf litter sample.</title>
        <authorList>
            <person name="Yang S."/>
            <person name="Vinatzer B.A."/>
        </authorList>
    </citation>
    <scope>NUCLEOTIDE SEQUENCE</scope>
    <source>
        <strain evidence="18">LL118</strain>
    </source>
</reference>
<dbReference type="GO" id="GO:0005524">
    <property type="term" value="F:ATP binding"/>
    <property type="evidence" value="ECO:0007669"/>
    <property type="project" value="UniProtKB-UniRule"/>
</dbReference>
<evidence type="ECO:0000259" key="17">
    <source>
        <dbReference type="Pfam" id="PF21530"/>
    </source>
</evidence>
<dbReference type="HAMAP" id="MF_03176">
    <property type="entry name" value="PIF1"/>
    <property type="match status" value="1"/>
</dbReference>
<protein>
    <recommendedName>
        <fullName evidence="14">ATP-dependent DNA helicase PIF1</fullName>
        <ecNumber evidence="14">5.6.2.3</ecNumber>
    </recommendedName>
    <alternativeName>
        <fullName evidence="14">DNA 5'-3' helicase PIF1</fullName>
    </alternativeName>
    <alternativeName>
        <fullName evidence="14">DNA repair and recombination helicase PIF1</fullName>
    </alternativeName>
</protein>
<comment type="function">
    <text evidence="14">DNA-dependent ATPase and 5'-3' DNA helicase required for the maintenance of both mitochondrial and nuclear genome stability.</text>
</comment>
<evidence type="ECO:0000256" key="7">
    <source>
        <dbReference type="ARBA" id="ARBA00022840"/>
    </source>
</evidence>
<keyword evidence="12 14" id="KW-0413">Isomerase</keyword>
<keyword evidence="6 14" id="KW-0347">Helicase</keyword>
<dbReference type="AlphaFoldDB" id="A0A9P8A0H2"/>
<proteinExistence type="inferred from homology"/>
<feature type="region of interest" description="Disordered" evidence="15">
    <location>
        <begin position="91"/>
        <end position="117"/>
    </location>
</feature>
<comment type="similarity">
    <text evidence="14">Belongs to the helicase family. PIF1 subfamily.</text>
</comment>
<keyword evidence="3 14" id="KW-0547">Nucleotide-binding</keyword>
<keyword evidence="13 14" id="KW-0539">Nucleus</keyword>
<dbReference type="FunFam" id="3.40.50.300:FF:001226">
    <property type="entry name" value="ATP-dependent DNA helicase PIF1"/>
    <property type="match status" value="1"/>
</dbReference>
<comment type="cofactor">
    <cofactor evidence="1 14">
        <name>Mg(2+)</name>
        <dbReference type="ChEBI" id="CHEBI:18420"/>
    </cofactor>
</comment>
<evidence type="ECO:0000313" key="18">
    <source>
        <dbReference type="EMBL" id="KAG9320580.1"/>
    </source>
</evidence>
<comment type="subunit">
    <text evidence="14">Monomer.</text>
</comment>
<dbReference type="GO" id="GO:0006310">
    <property type="term" value="P:DNA recombination"/>
    <property type="evidence" value="ECO:0007669"/>
    <property type="project" value="UniProtKB-UniRule"/>
</dbReference>
<dbReference type="GO" id="GO:0005739">
    <property type="term" value="C:mitochondrion"/>
    <property type="evidence" value="ECO:0007669"/>
    <property type="project" value="UniProtKB-SubCell"/>
</dbReference>
<feature type="compositionally biased region" description="Pro residues" evidence="15">
    <location>
        <begin position="248"/>
        <end position="263"/>
    </location>
</feature>
<dbReference type="PANTHER" id="PTHR47642:SF5">
    <property type="entry name" value="ATP-DEPENDENT DNA HELICASE"/>
    <property type="match status" value="1"/>
</dbReference>
<evidence type="ECO:0000259" key="16">
    <source>
        <dbReference type="Pfam" id="PF05970"/>
    </source>
</evidence>
<feature type="compositionally biased region" description="Low complexity" evidence="15">
    <location>
        <begin position="376"/>
        <end position="387"/>
    </location>
</feature>
<dbReference type="GO" id="GO:0043139">
    <property type="term" value="F:5'-3' DNA helicase activity"/>
    <property type="evidence" value="ECO:0007669"/>
    <property type="project" value="UniProtKB-UniRule"/>
</dbReference>
<evidence type="ECO:0000256" key="15">
    <source>
        <dbReference type="SAM" id="MobiDB-lite"/>
    </source>
</evidence>